<dbReference type="CDD" id="cd24052">
    <property type="entry name" value="ASKHA_NBD_HpPPX-GppA-like"/>
    <property type="match status" value="1"/>
</dbReference>
<dbReference type="AlphaFoldDB" id="A0A1H3KLB1"/>
<evidence type="ECO:0000313" key="7">
    <source>
        <dbReference type="EMBL" id="SDY52983.1"/>
    </source>
</evidence>
<dbReference type="STRING" id="1503961.SAMN05421736_102188"/>
<dbReference type="SUPFAM" id="SSF53067">
    <property type="entry name" value="Actin-like ATPase domain"/>
    <property type="match status" value="2"/>
</dbReference>
<dbReference type="PANTHER" id="PTHR30005:SF0">
    <property type="entry name" value="RETROGRADE REGULATION PROTEIN 2"/>
    <property type="match status" value="1"/>
</dbReference>
<dbReference type="Gene3D" id="3.30.420.150">
    <property type="entry name" value="Exopolyphosphatase. Domain 2"/>
    <property type="match status" value="1"/>
</dbReference>
<reference evidence="8" key="1">
    <citation type="submission" date="2016-10" db="EMBL/GenBank/DDBJ databases">
        <authorList>
            <person name="Varghese N."/>
            <person name="Submissions S."/>
        </authorList>
    </citation>
    <scope>NUCLEOTIDE SEQUENCE [LARGE SCALE GENOMIC DNA]</scope>
    <source>
        <strain evidence="8">SP</strain>
    </source>
</reference>
<evidence type="ECO:0000259" key="6">
    <source>
        <dbReference type="Pfam" id="PF21447"/>
    </source>
</evidence>
<feature type="domain" description="Ppx/GppA phosphatase C-terminal" evidence="6">
    <location>
        <begin position="317"/>
        <end position="468"/>
    </location>
</feature>
<dbReference type="Proteomes" id="UP000198935">
    <property type="component" value="Unassembled WGS sequence"/>
</dbReference>
<dbReference type="NCBIfam" id="TIGR03706">
    <property type="entry name" value="exo_poly_only"/>
    <property type="match status" value="1"/>
</dbReference>
<evidence type="ECO:0000256" key="2">
    <source>
        <dbReference type="ARBA" id="ARBA00012451"/>
    </source>
</evidence>
<keyword evidence="3" id="KW-0378">Hydrolase</keyword>
<evidence type="ECO:0000256" key="3">
    <source>
        <dbReference type="ARBA" id="ARBA00022801"/>
    </source>
</evidence>
<dbReference type="EC" id="3.6.1.11" evidence="2"/>
<dbReference type="PANTHER" id="PTHR30005">
    <property type="entry name" value="EXOPOLYPHOSPHATASE"/>
    <property type="match status" value="1"/>
</dbReference>
<proteinExistence type="inferred from homology"/>
<name>A0A1H3KLB1_9BACI</name>
<evidence type="ECO:0000256" key="1">
    <source>
        <dbReference type="ARBA" id="ARBA00007125"/>
    </source>
</evidence>
<dbReference type="Pfam" id="PF21447">
    <property type="entry name" value="Ppx-GppA_III"/>
    <property type="match status" value="1"/>
</dbReference>
<comment type="catalytic activity">
    <reaction evidence="4">
        <text>[phosphate](n) + H2O = [phosphate](n-1) + phosphate + H(+)</text>
        <dbReference type="Rhea" id="RHEA:21528"/>
        <dbReference type="Rhea" id="RHEA-COMP:9859"/>
        <dbReference type="Rhea" id="RHEA-COMP:14279"/>
        <dbReference type="ChEBI" id="CHEBI:15377"/>
        <dbReference type="ChEBI" id="CHEBI:15378"/>
        <dbReference type="ChEBI" id="CHEBI:16838"/>
        <dbReference type="ChEBI" id="CHEBI:43474"/>
        <dbReference type="EC" id="3.6.1.11"/>
    </reaction>
</comment>
<dbReference type="InterPro" id="IPR048950">
    <property type="entry name" value="Ppx_GppA_C"/>
</dbReference>
<gene>
    <name evidence="7" type="ORF">SAMN05421736_102188</name>
</gene>
<dbReference type="SUPFAM" id="SSF109604">
    <property type="entry name" value="HD-domain/PDEase-like"/>
    <property type="match status" value="1"/>
</dbReference>
<feature type="domain" description="Ppx/GppA phosphatase N-terminal" evidence="5">
    <location>
        <begin position="33"/>
        <end position="304"/>
    </location>
</feature>
<accession>A0A1H3KLB1</accession>
<keyword evidence="8" id="KW-1185">Reference proteome</keyword>
<dbReference type="InterPro" id="IPR003695">
    <property type="entry name" value="Ppx_GppA_N"/>
</dbReference>
<dbReference type="InterPro" id="IPR043129">
    <property type="entry name" value="ATPase_NBD"/>
</dbReference>
<comment type="similarity">
    <text evidence="1">Belongs to the GppA/Ppx family.</text>
</comment>
<evidence type="ECO:0000313" key="8">
    <source>
        <dbReference type="Proteomes" id="UP000198935"/>
    </source>
</evidence>
<dbReference type="InterPro" id="IPR050273">
    <property type="entry name" value="GppA/Ppx_hydrolase"/>
</dbReference>
<dbReference type="OrthoDB" id="9807195at2"/>
<dbReference type="GO" id="GO:0006793">
    <property type="term" value="P:phosphorus metabolic process"/>
    <property type="evidence" value="ECO:0007669"/>
    <property type="project" value="InterPro"/>
</dbReference>
<dbReference type="InterPro" id="IPR022371">
    <property type="entry name" value="Exopolyphosphatase"/>
</dbReference>
<evidence type="ECO:0000259" key="5">
    <source>
        <dbReference type="Pfam" id="PF02541"/>
    </source>
</evidence>
<organism evidence="7 8">
    <name type="scientific">Evansella caseinilytica</name>
    <dbReference type="NCBI Taxonomy" id="1503961"/>
    <lineage>
        <taxon>Bacteria</taxon>
        <taxon>Bacillati</taxon>
        <taxon>Bacillota</taxon>
        <taxon>Bacilli</taxon>
        <taxon>Bacillales</taxon>
        <taxon>Bacillaceae</taxon>
        <taxon>Evansella</taxon>
    </lineage>
</organism>
<dbReference type="GO" id="GO:0004309">
    <property type="term" value="F:exopolyphosphatase activity"/>
    <property type="evidence" value="ECO:0007669"/>
    <property type="project" value="UniProtKB-EC"/>
</dbReference>
<dbReference type="Gene3D" id="1.10.3210.10">
    <property type="entry name" value="Hypothetical protein af1432"/>
    <property type="match status" value="1"/>
</dbReference>
<dbReference type="GO" id="GO:0006357">
    <property type="term" value="P:regulation of transcription by RNA polymerase II"/>
    <property type="evidence" value="ECO:0007669"/>
    <property type="project" value="TreeGrafter"/>
</dbReference>
<dbReference type="Pfam" id="PF02541">
    <property type="entry name" value="Ppx-GppA"/>
    <property type="match status" value="1"/>
</dbReference>
<dbReference type="EMBL" id="FNPI01000002">
    <property type="protein sequence ID" value="SDY52983.1"/>
    <property type="molecule type" value="Genomic_DNA"/>
</dbReference>
<dbReference type="Gene3D" id="3.30.420.40">
    <property type="match status" value="1"/>
</dbReference>
<protein>
    <recommendedName>
        <fullName evidence="2">exopolyphosphatase</fullName>
        <ecNumber evidence="2">3.6.1.11</ecNumber>
    </recommendedName>
</protein>
<sequence length="513" mass="58352">MKQQQIGILDMGSNSIRLVIYTIDENGCTGETLNLKVTARLSSHIDSDGHMSKSGIEVILQTLERFSHIVKQYPLTDLRCVATAAVRNAKNRDDVLQTIAENSDFSIDILSEREEAFYGYLAVTNSTGITDGISIDIGGGSTEITSFHNRELIHYHSFPFGAVTLKNDFFRDAQPTRSEMKQLTKFLQASFAELPWIRNKQVPVIGIGGSARNLALVHQQHVRYPLAGLHQYEMDVKDVQSVNKMLMKMTNQQRQLVDGLSKDRSDIIIPAITALELLLHAVQAPKFFISTKGLREGLFYEMYLQPFGIRQFPNVAEESLYQLSIDYSLNPEHQKQLAVLGTFLFQALNPLLDEPLSKTDLYLLRWSAKIFYIGSVIYAESRSQHTFYLLTNTSIDGLTHEERLAVACIASFKSRSQLKQYIAPFRHWLSAKELKKYELLGAIVKLSFALDSAKLQTIRSIQVEKVSNQLLILHIYHEGDSYFEKQHAEKNKKHLERALAKHIRLDFHDICMK</sequence>
<evidence type="ECO:0000256" key="4">
    <source>
        <dbReference type="ARBA" id="ARBA00047607"/>
    </source>
</evidence>